<accession>A0A165KS65</accession>
<feature type="region of interest" description="Disordered" evidence="1">
    <location>
        <begin position="347"/>
        <end position="368"/>
    </location>
</feature>
<name>A0A165KS65_9APHY</name>
<dbReference type="AlphaFoldDB" id="A0A165KS65"/>
<feature type="compositionally biased region" description="Acidic residues" evidence="1">
    <location>
        <begin position="776"/>
        <end position="799"/>
    </location>
</feature>
<evidence type="ECO:0000256" key="1">
    <source>
        <dbReference type="SAM" id="MobiDB-lite"/>
    </source>
</evidence>
<protein>
    <submittedName>
        <fullName evidence="2">Uncharacterized protein</fullName>
    </submittedName>
</protein>
<evidence type="ECO:0000313" key="2">
    <source>
        <dbReference type="EMBL" id="KZT63505.1"/>
    </source>
</evidence>
<gene>
    <name evidence="2" type="ORF">DAEQUDRAFT_741875</name>
</gene>
<organism evidence="2 3">
    <name type="scientific">Daedalea quercina L-15889</name>
    <dbReference type="NCBI Taxonomy" id="1314783"/>
    <lineage>
        <taxon>Eukaryota</taxon>
        <taxon>Fungi</taxon>
        <taxon>Dikarya</taxon>
        <taxon>Basidiomycota</taxon>
        <taxon>Agaricomycotina</taxon>
        <taxon>Agaricomycetes</taxon>
        <taxon>Polyporales</taxon>
        <taxon>Fomitopsis</taxon>
    </lineage>
</organism>
<feature type="compositionally biased region" description="Basic residues" evidence="1">
    <location>
        <begin position="748"/>
        <end position="760"/>
    </location>
</feature>
<dbReference type="EMBL" id="KV429177">
    <property type="protein sequence ID" value="KZT63505.1"/>
    <property type="molecule type" value="Genomic_DNA"/>
</dbReference>
<reference evidence="2 3" key="1">
    <citation type="journal article" date="2016" name="Mol. Biol. Evol.">
        <title>Comparative Genomics of Early-Diverging Mushroom-Forming Fungi Provides Insights into the Origins of Lignocellulose Decay Capabilities.</title>
        <authorList>
            <person name="Nagy L.G."/>
            <person name="Riley R."/>
            <person name="Tritt A."/>
            <person name="Adam C."/>
            <person name="Daum C."/>
            <person name="Floudas D."/>
            <person name="Sun H."/>
            <person name="Yadav J.S."/>
            <person name="Pangilinan J."/>
            <person name="Larsson K.H."/>
            <person name="Matsuura K."/>
            <person name="Barry K."/>
            <person name="Labutti K."/>
            <person name="Kuo R."/>
            <person name="Ohm R.A."/>
            <person name="Bhattacharya S.S."/>
            <person name="Shirouzu T."/>
            <person name="Yoshinaga Y."/>
            <person name="Martin F.M."/>
            <person name="Grigoriev I.V."/>
            <person name="Hibbett D.S."/>
        </authorList>
    </citation>
    <scope>NUCLEOTIDE SEQUENCE [LARGE SCALE GENOMIC DNA]</scope>
    <source>
        <strain evidence="2 3">L-15889</strain>
    </source>
</reference>
<proteinExistence type="predicted"/>
<evidence type="ECO:0000313" key="3">
    <source>
        <dbReference type="Proteomes" id="UP000076727"/>
    </source>
</evidence>
<dbReference type="STRING" id="1314783.A0A165KS65"/>
<dbReference type="OrthoDB" id="2803164at2759"/>
<sequence>MVISKAAPASDAGASASPKYSSKFNKLDLLFFIIDCHKDGQHIPPHGEFHSLFHTGLEGRLQMGSFRIMLVEVLFDLLTALDRFTGGSSIMFHTGGDVPPNFVLHLRNIETLAYIPPALVSEDHPVWHCVARMAQEYTKGIAIPTIHQQNIACDMMGKSHNLIEPLGGPLALHPNDLRVHNSRNDPLIPRPVESTTQTTFYGRPDDGLDYLIKQDKQKTRKPDIAPLPLYRDDSAGSLPANSPLHIASGVRESLTNAAIEREVETDIQDAGRVELQCTKEKLDTVDLLQDHSKQVLYYLGYPDIWHQQLWEIERRALVENYSQELQECGLEAEIAWELVAAMKQDQQEAGRGLPGRSPFLESSAHSQKQSVQSDADVVYSFSHAMPTEVTYGPHAAIAAKPIKTKKRKHSNQDSAALRAARAAAKKKSDDMQTDLDEWYNGALEHTNTLAVKYNKEPEYCISRMFSGGLKKGKEWKPNVWNAWQHRLMSQVNEDRAPGNRDGLIEMATEYRDSYQQLNDSVKEDLVDELVEKWGSHKMGIRLNQRSQIGDVNAVWALIIELVHFSLSSSHGTCLRNDDQLKGLKARVGIEFVLCIVRNNHKFVMDPKWYISAEQINEYLSNNLKAFYRTLKEKADHLKKLISYKIHDGLVRITGDSKIQMNYVSYESEMVIKHSVILHSWVLDEFKNPSELSLSVPPLKAQYKALVSGTCHWGHATSEDKKAAKNTCSKKLANGQVKAHKQRSDKGKMHAKPKKLRKGKGKSSGSSSTVTQQQSDINEDKDEDDKDDDGSQDSNSDSEDERPHKRHRAGLTTIPKSAEIIEDDDED</sequence>
<feature type="region of interest" description="Disordered" evidence="1">
    <location>
        <begin position="727"/>
        <end position="826"/>
    </location>
</feature>
<dbReference type="Proteomes" id="UP000076727">
    <property type="component" value="Unassembled WGS sequence"/>
</dbReference>
<keyword evidence="3" id="KW-1185">Reference proteome</keyword>